<proteinExistence type="predicted"/>
<dbReference type="Proteomes" id="UP001428290">
    <property type="component" value="Unassembled WGS sequence"/>
</dbReference>
<evidence type="ECO:0000313" key="2">
    <source>
        <dbReference type="Proteomes" id="UP001428290"/>
    </source>
</evidence>
<gene>
    <name evidence="1" type="ORF">Hgul01_05028</name>
</gene>
<dbReference type="EMBL" id="BAABRU010000036">
    <property type="protein sequence ID" value="GAA5531203.1"/>
    <property type="molecule type" value="Genomic_DNA"/>
</dbReference>
<evidence type="ECO:0008006" key="3">
    <source>
        <dbReference type="Google" id="ProtNLM"/>
    </source>
</evidence>
<name>A0ABP9X9H3_9CHLR</name>
<comment type="caution">
    <text evidence="1">The sequence shown here is derived from an EMBL/GenBank/DDBJ whole genome shotgun (WGS) entry which is preliminary data.</text>
</comment>
<accession>A0ABP9X9H3</accession>
<keyword evidence="2" id="KW-1185">Reference proteome</keyword>
<sequence length="113" mass="12790">MPLGLTGYCIPLSDVDLICYRERSRDMDLLSQLHEIGHILLGHIDSPSNMPAYNNFIREKERIAHSPSVIKYRGMQFDDPEEHDAEALATLLLGLILHTESELSPVARELYGD</sequence>
<organism evidence="1 2">
    <name type="scientific">Herpetosiphon gulosus</name>
    <dbReference type="NCBI Taxonomy" id="1973496"/>
    <lineage>
        <taxon>Bacteria</taxon>
        <taxon>Bacillati</taxon>
        <taxon>Chloroflexota</taxon>
        <taxon>Chloroflexia</taxon>
        <taxon>Herpetosiphonales</taxon>
        <taxon>Herpetosiphonaceae</taxon>
        <taxon>Herpetosiphon</taxon>
    </lineage>
</organism>
<reference evidence="1 2" key="1">
    <citation type="submission" date="2024-02" db="EMBL/GenBank/DDBJ databases">
        <title>Herpetosiphon gulosus NBRC 112829.</title>
        <authorList>
            <person name="Ichikawa N."/>
            <person name="Katano-Makiyama Y."/>
            <person name="Hidaka K."/>
        </authorList>
    </citation>
    <scope>NUCLEOTIDE SEQUENCE [LARGE SCALE GENOMIC DNA]</scope>
    <source>
        <strain evidence="1 2">NBRC 112829</strain>
    </source>
</reference>
<protein>
    <recommendedName>
        <fullName evidence="3">IrrE N-terminal-like domain-containing protein</fullName>
    </recommendedName>
</protein>
<evidence type="ECO:0000313" key="1">
    <source>
        <dbReference type="EMBL" id="GAA5531203.1"/>
    </source>
</evidence>